<dbReference type="EMBL" id="BRYA01000804">
    <property type="protein sequence ID" value="GMI32957.1"/>
    <property type="molecule type" value="Genomic_DNA"/>
</dbReference>
<comment type="caution">
    <text evidence="2">The sequence shown here is derived from an EMBL/GenBank/DDBJ whole genome shotgun (WGS) entry which is preliminary data.</text>
</comment>
<dbReference type="Proteomes" id="UP001165065">
    <property type="component" value="Unassembled WGS sequence"/>
</dbReference>
<feature type="region of interest" description="Disordered" evidence="1">
    <location>
        <begin position="44"/>
        <end position="96"/>
    </location>
</feature>
<accession>A0A9W7G4Q9</accession>
<feature type="region of interest" description="Disordered" evidence="1">
    <location>
        <begin position="290"/>
        <end position="323"/>
    </location>
</feature>
<feature type="compositionally biased region" description="Polar residues" evidence="1">
    <location>
        <begin position="308"/>
        <end position="320"/>
    </location>
</feature>
<reference evidence="3" key="1">
    <citation type="journal article" date="2023" name="Commun. Biol.">
        <title>Genome analysis of Parmales, the sister group of diatoms, reveals the evolutionary specialization of diatoms from phago-mixotrophs to photoautotrophs.</title>
        <authorList>
            <person name="Ban H."/>
            <person name="Sato S."/>
            <person name="Yoshikawa S."/>
            <person name="Yamada K."/>
            <person name="Nakamura Y."/>
            <person name="Ichinomiya M."/>
            <person name="Sato N."/>
            <person name="Blanc-Mathieu R."/>
            <person name="Endo H."/>
            <person name="Kuwata A."/>
            <person name="Ogata H."/>
        </authorList>
    </citation>
    <scope>NUCLEOTIDE SEQUENCE [LARGE SCALE GENOMIC DNA]</scope>
</reference>
<keyword evidence="3" id="KW-1185">Reference proteome</keyword>
<organism evidence="2 3">
    <name type="scientific">Triparma columacea</name>
    <dbReference type="NCBI Taxonomy" id="722753"/>
    <lineage>
        <taxon>Eukaryota</taxon>
        <taxon>Sar</taxon>
        <taxon>Stramenopiles</taxon>
        <taxon>Ochrophyta</taxon>
        <taxon>Bolidophyceae</taxon>
        <taxon>Parmales</taxon>
        <taxon>Triparmaceae</taxon>
        <taxon>Triparma</taxon>
    </lineage>
</organism>
<proteinExistence type="predicted"/>
<evidence type="ECO:0000256" key="1">
    <source>
        <dbReference type="SAM" id="MobiDB-lite"/>
    </source>
</evidence>
<dbReference type="AlphaFoldDB" id="A0A9W7G4Q9"/>
<protein>
    <submittedName>
        <fullName evidence="2">Uncharacterized protein</fullName>
    </submittedName>
</protein>
<dbReference type="OrthoDB" id="185429at2759"/>
<evidence type="ECO:0000313" key="2">
    <source>
        <dbReference type="EMBL" id="GMI32957.1"/>
    </source>
</evidence>
<name>A0A9W7G4Q9_9STRA</name>
<gene>
    <name evidence="2" type="ORF">TrCOL_g13810</name>
</gene>
<sequence length="345" mass="38203">MVIPGTGTFATGPEVGPGGLTVPGSVKDLTTVWYGQEDGTLVKFGKSHSSRPSNMYHTSGDFVHHRDGPGSQSQQEHPELIRGVNTSKFHKGFNRRQYGSIRQDEIRKEREAVKEQKAAIHLERRRELARQRGQYNGFNPITGTVTPNFKRNKDINSWLLDCQPTKVQVGEGPSAELQRIGHIQLRDSKSRFYLPHYSGANHEKRQQMMVTEGLSKSKSSSLLGVGNSDLVSFGVEDQFSKSTYEPNRPCLAEGLYETTAAGRFTPEKTGVWDMKKEPYGSLMSKLSVSRSQGHLGPAPSRHLPPTMPTSTIRPVPTSVNRGFVAPVSSRGNVMDSARKEVSDLR</sequence>
<evidence type="ECO:0000313" key="3">
    <source>
        <dbReference type="Proteomes" id="UP001165065"/>
    </source>
</evidence>